<dbReference type="InterPro" id="IPR013320">
    <property type="entry name" value="ConA-like_dom_sf"/>
</dbReference>
<protein>
    <recommendedName>
        <fullName evidence="1">F-box domain-containing protein</fullName>
    </recommendedName>
</protein>
<dbReference type="InterPro" id="IPR036047">
    <property type="entry name" value="F-box-like_dom_sf"/>
</dbReference>
<dbReference type="SUPFAM" id="SSF49899">
    <property type="entry name" value="Concanavalin A-like lectins/glucanases"/>
    <property type="match status" value="1"/>
</dbReference>
<evidence type="ECO:0000313" key="2">
    <source>
        <dbReference type="EMBL" id="CAF0952647.1"/>
    </source>
</evidence>
<dbReference type="EMBL" id="CAJNOQ010002337">
    <property type="protein sequence ID" value="CAF0952647.1"/>
    <property type="molecule type" value="Genomic_DNA"/>
</dbReference>
<feature type="domain" description="F-box" evidence="1">
    <location>
        <begin position="17"/>
        <end position="64"/>
    </location>
</feature>
<accession>A0A814DGB5</accession>
<dbReference type="EMBL" id="CAJOBC010002336">
    <property type="protein sequence ID" value="CAF3728185.1"/>
    <property type="molecule type" value="Genomic_DNA"/>
</dbReference>
<dbReference type="Proteomes" id="UP000663829">
    <property type="component" value="Unassembled WGS sequence"/>
</dbReference>
<dbReference type="Pfam" id="PF12937">
    <property type="entry name" value="F-box-like"/>
    <property type="match status" value="1"/>
</dbReference>
<dbReference type="Gene3D" id="2.60.120.200">
    <property type="match status" value="1"/>
</dbReference>
<feature type="non-terminal residue" evidence="2">
    <location>
        <position position="1"/>
    </location>
</feature>
<reference evidence="2" key="1">
    <citation type="submission" date="2021-02" db="EMBL/GenBank/DDBJ databases">
        <authorList>
            <person name="Nowell W R."/>
        </authorList>
    </citation>
    <scope>NUCLEOTIDE SEQUENCE</scope>
</reference>
<organism evidence="2 4">
    <name type="scientific">Didymodactylos carnosus</name>
    <dbReference type="NCBI Taxonomy" id="1234261"/>
    <lineage>
        <taxon>Eukaryota</taxon>
        <taxon>Metazoa</taxon>
        <taxon>Spiralia</taxon>
        <taxon>Gnathifera</taxon>
        <taxon>Rotifera</taxon>
        <taxon>Eurotatoria</taxon>
        <taxon>Bdelloidea</taxon>
        <taxon>Philodinida</taxon>
        <taxon>Philodinidae</taxon>
        <taxon>Didymodactylos</taxon>
    </lineage>
</organism>
<dbReference type="InterPro" id="IPR001810">
    <property type="entry name" value="F-box_dom"/>
</dbReference>
<dbReference type="PROSITE" id="PS50181">
    <property type="entry name" value="FBOX"/>
    <property type="match status" value="1"/>
</dbReference>
<name>A0A814DGB5_9BILA</name>
<dbReference type="AlphaFoldDB" id="A0A814DGB5"/>
<evidence type="ECO:0000313" key="3">
    <source>
        <dbReference type="EMBL" id="CAF3728185.1"/>
    </source>
</evidence>
<dbReference type="Pfam" id="PF13385">
    <property type="entry name" value="Laminin_G_3"/>
    <property type="match status" value="1"/>
</dbReference>
<proteinExistence type="predicted"/>
<evidence type="ECO:0000259" key="1">
    <source>
        <dbReference type="PROSITE" id="PS50181"/>
    </source>
</evidence>
<dbReference type="Gene3D" id="1.20.1280.50">
    <property type="match status" value="1"/>
</dbReference>
<dbReference type="SMART" id="SM00256">
    <property type="entry name" value="FBOX"/>
    <property type="match status" value="1"/>
</dbReference>
<dbReference type="SUPFAM" id="SSF81383">
    <property type="entry name" value="F-box domain"/>
    <property type="match status" value="1"/>
</dbReference>
<dbReference type="OrthoDB" id="9986192at2759"/>
<sequence length="329" mass="38323">MSNTTATSTDFNNNNNNNDIYQLPSEIWEKIFLLISAFKDLFQTSTVCREFYHLIWRKQFLQKYSSYNNIQEDLLVWCRFSKQTPTDDLLYNSVVVRSNSDDSGSDVDQQQQQQKTTIYCGRHLRLEDDFFNHSSCLTFVNLRSTVEKRCKFNREAGGTNNFSLSFWMCLSYSTTSTAESNQWPMQVYFQSLRNSLNVRFRVNNQLELQFYSTGTMDTRTICEQLISKQWYHVGVVFSSATSIIKIYLDGGKMCERKVSSILITEEVFDSVRILSRDFTGSLADIAIWNRELTSVELGSIYQQMTSIDKVDVFKYIVDNNICIDLYKDA</sequence>
<comment type="caution">
    <text evidence="2">The sequence shown here is derived from an EMBL/GenBank/DDBJ whole genome shotgun (WGS) entry which is preliminary data.</text>
</comment>
<dbReference type="Proteomes" id="UP000681722">
    <property type="component" value="Unassembled WGS sequence"/>
</dbReference>
<dbReference type="CDD" id="cd09917">
    <property type="entry name" value="F-box_SF"/>
    <property type="match status" value="1"/>
</dbReference>
<evidence type="ECO:0000313" key="4">
    <source>
        <dbReference type="Proteomes" id="UP000663829"/>
    </source>
</evidence>
<gene>
    <name evidence="2" type="ORF">GPM918_LOCUS11330</name>
    <name evidence="3" type="ORF">SRO942_LOCUS11329</name>
</gene>
<keyword evidence="4" id="KW-1185">Reference proteome</keyword>